<protein>
    <submittedName>
        <fullName evidence="2">Uncharacterized protein</fullName>
    </submittedName>
</protein>
<feature type="transmembrane region" description="Helical" evidence="1">
    <location>
        <begin position="35"/>
        <end position="55"/>
    </location>
</feature>
<feature type="transmembrane region" description="Helical" evidence="1">
    <location>
        <begin position="279"/>
        <end position="299"/>
    </location>
</feature>
<feature type="transmembrane region" description="Helical" evidence="1">
    <location>
        <begin position="138"/>
        <end position="160"/>
    </location>
</feature>
<dbReference type="RefSeq" id="WP_088863730.1">
    <property type="nucleotide sequence ID" value="NZ_CP014854.1"/>
</dbReference>
<dbReference type="AlphaFoldDB" id="A0A218P4I7"/>
<dbReference type="SUPFAM" id="SSF161070">
    <property type="entry name" value="SNF-like"/>
    <property type="match status" value="1"/>
</dbReference>
<keyword evidence="1" id="KW-1133">Transmembrane helix</keyword>
<reference evidence="2 3" key="1">
    <citation type="submission" date="2016-03" db="EMBL/GenBank/DDBJ databases">
        <title>Complete genome sequence of Thermococcus celer.</title>
        <authorList>
            <person name="Oger P.M."/>
        </authorList>
    </citation>
    <scope>NUCLEOTIDE SEQUENCE [LARGE SCALE GENOMIC DNA]</scope>
    <source>
        <strain evidence="2 3">Vu 13</strain>
    </source>
</reference>
<feature type="transmembrane region" description="Helical" evidence="1">
    <location>
        <begin position="104"/>
        <end position="131"/>
    </location>
</feature>
<evidence type="ECO:0000313" key="2">
    <source>
        <dbReference type="EMBL" id="ASI99815.1"/>
    </source>
</evidence>
<proteinExistence type="predicted"/>
<keyword evidence="3" id="KW-1185">Reference proteome</keyword>
<feature type="transmembrane region" description="Helical" evidence="1">
    <location>
        <begin position="80"/>
        <end position="98"/>
    </location>
</feature>
<name>A0A218P4I7_THECE</name>
<feature type="transmembrane region" description="Helical" evidence="1">
    <location>
        <begin position="399"/>
        <end position="423"/>
    </location>
</feature>
<sequence length="430" mass="46390">MEEIKKWTVYMIFLVAGFATGVGTLGLFPQFWLEYGLTGLIVHVLFLALFAYVAILETETVMKSGYYFVELYHKLIQRRAMIVAILTIVILFLSYYTANTMLSLLAPFVGTGTVGRLIAKLLMFALIFLVLTRAKEKSFAIMAVGSLFLVVAVIVTAIAFKIQIPENATFLGMAKHMLVARTSPSLDMIRDAALRAGYGVGLGFAFYLMIGSFLNERFNPRLIVGTGILLQFIVGLLSTLILVYAVAPSTPDRLLEYVYGGDEGAIAFMGALPTILKDYPVLLILIATSIFFAGLTSLLPASEVGLQIIQSMLKTGRNRAATYLIGTALAIGILDSPPSIADMALKAVTVSIFFTSLYELWPVLASRERTPMAMGAGVLAALLFVLGGLYALITTFKAGGIYIASALLAIIIVGFGLVGDALLPARPEEA</sequence>
<feature type="transmembrane region" description="Helical" evidence="1">
    <location>
        <begin position="7"/>
        <end position="29"/>
    </location>
</feature>
<dbReference type="OrthoDB" id="99721at2157"/>
<dbReference type="NCBIfam" id="NF037979">
    <property type="entry name" value="Na_transp"/>
    <property type="match status" value="1"/>
</dbReference>
<feature type="transmembrane region" description="Helical" evidence="1">
    <location>
        <begin position="192"/>
        <end position="210"/>
    </location>
</feature>
<gene>
    <name evidence="2" type="ORF">A3L02_09675</name>
</gene>
<evidence type="ECO:0000256" key="1">
    <source>
        <dbReference type="SAM" id="Phobius"/>
    </source>
</evidence>
<dbReference type="EMBL" id="CP014854">
    <property type="protein sequence ID" value="ASI99815.1"/>
    <property type="molecule type" value="Genomic_DNA"/>
</dbReference>
<feature type="transmembrane region" description="Helical" evidence="1">
    <location>
        <begin position="373"/>
        <end position="393"/>
    </location>
</feature>
<keyword evidence="1" id="KW-0812">Transmembrane</keyword>
<evidence type="ECO:0000313" key="3">
    <source>
        <dbReference type="Proteomes" id="UP000197156"/>
    </source>
</evidence>
<accession>A0A218P4I7</accession>
<dbReference type="GeneID" id="33325034"/>
<dbReference type="Proteomes" id="UP000197156">
    <property type="component" value="Chromosome"/>
</dbReference>
<dbReference type="KEGG" id="tce:A3L02_09675"/>
<organism evidence="2 3">
    <name type="scientific">Thermococcus celer Vu 13 = JCM 8558</name>
    <dbReference type="NCBI Taxonomy" id="1293037"/>
    <lineage>
        <taxon>Archaea</taxon>
        <taxon>Methanobacteriati</taxon>
        <taxon>Methanobacteriota</taxon>
        <taxon>Thermococci</taxon>
        <taxon>Thermococcales</taxon>
        <taxon>Thermococcaceae</taxon>
        <taxon>Thermococcus</taxon>
    </lineage>
</organism>
<keyword evidence="1" id="KW-0472">Membrane</keyword>
<feature type="transmembrane region" description="Helical" evidence="1">
    <location>
        <begin position="222"/>
        <end position="247"/>
    </location>
</feature>
<feature type="transmembrane region" description="Helical" evidence="1">
    <location>
        <begin position="320"/>
        <end position="337"/>
    </location>
</feature>
<dbReference type="InterPro" id="IPR037272">
    <property type="entry name" value="SNS_sf"/>
</dbReference>